<organism evidence="1 2">
    <name type="scientific">Coemansia linderi</name>
    <dbReference type="NCBI Taxonomy" id="2663919"/>
    <lineage>
        <taxon>Eukaryota</taxon>
        <taxon>Fungi</taxon>
        <taxon>Fungi incertae sedis</taxon>
        <taxon>Zoopagomycota</taxon>
        <taxon>Kickxellomycotina</taxon>
        <taxon>Kickxellomycetes</taxon>
        <taxon>Kickxellales</taxon>
        <taxon>Kickxellaceae</taxon>
        <taxon>Coemansia</taxon>
    </lineage>
</organism>
<name>A0ACC1KA37_9FUNG</name>
<evidence type="ECO:0000313" key="2">
    <source>
        <dbReference type="Proteomes" id="UP001140066"/>
    </source>
</evidence>
<reference evidence="1" key="1">
    <citation type="submission" date="2022-07" db="EMBL/GenBank/DDBJ databases">
        <title>Phylogenomic reconstructions and comparative analyses of Kickxellomycotina fungi.</title>
        <authorList>
            <person name="Reynolds N.K."/>
            <person name="Stajich J.E."/>
            <person name="Barry K."/>
            <person name="Grigoriev I.V."/>
            <person name="Crous P."/>
            <person name="Smith M.E."/>
        </authorList>
    </citation>
    <scope>NUCLEOTIDE SEQUENCE</scope>
    <source>
        <strain evidence="1">BCRC 34191</strain>
    </source>
</reference>
<accession>A0ACC1KA37</accession>
<dbReference type="EMBL" id="JANBUK010001866">
    <property type="protein sequence ID" value="KAJ2777018.1"/>
    <property type="molecule type" value="Genomic_DNA"/>
</dbReference>
<protein>
    <submittedName>
        <fullName evidence="1">Uncharacterized protein</fullName>
    </submittedName>
</protein>
<keyword evidence="2" id="KW-1185">Reference proteome</keyword>
<comment type="caution">
    <text evidence="1">The sequence shown here is derived from an EMBL/GenBank/DDBJ whole genome shotgun (WGS) entry which is preliminary data.</text>
</comment>
<evidence type="ECO:0000313" key="1">
    <source>
        <dbReference type="EMBL" id="KAJ2777018.1"/>
    </source>
</evidence>
<gene>
    <name evidence="1" type="ORF">GGI18_004263</name>
</gene>
<dbReference type="Proteomes" id="UP001140066">
    <property type="component" value="Unassembled WGS sequence"/>
</dbReference>
<sequence length="307" mass="33157">MATLRPVYARRVNLLNCNQIHPCLPLTLSRANLSWPPAPAPATKPAAGSTKENIDYDVLDMWRPLTPAPAPTSQPFWNRVGGPSSSDSAMLNVWMCPEIDSRQRRERARRRKAELLAERMTAIVQASDINKKRNTTEVEERRAKKRKAEEPPPVPLPSSPDLAKPQSLLIPALLPKGMLRSRPEAVVPVSTETQGSGSVPMAFDLGTSPLGECSAMPFGLGLDLGFDIAQSSVGRDSVSGGLGVSSSIMEITSFLERDIDVFTPMSAARTPRSAVVPSMSSVLPAGGVRSPVLKQGELIEDILKLSF</sequence>
<proteinExistence type="predicted"/>